<name>A0A2P2LZJ9_RHIMU</name>
<reference evidence="2" key="1">
    <citation type="submission" date="2018-02" db="EMBL/GenBank/DDBJ databases">
        <title>Rhizophora mucronata_Transcriptome.</title>
        <authorList>
            <person name="Meera S.P."/>
            <person name="Sreeshan A."/>
            <person name="Augustine A."/>
        </authorList>
    </citation>
    <scope>NUCLEOTIDE SEQUENCE</scope>
    <source>
        <tissue evidence="2">Leaf</tissue>
    </source>
</reference>
<protein>
    <submittedName>
        <fullName evidence="2">Uncharacterized protein</fullName>
    </submittedName>
</protein>
<proteinExistence type="predicted"/>
<sequence length="41" mass="4735">MSVKMRTTCTWTERGGRSDQARATVYQKHRSPQSRKTMYGG</sequence>
<evidence type="ECO:0000256" key="1">
    <source>
        <dbReference type="SAM" id="MobiDB-lite"/>
    </source>
</evidence>
<feature type="compositionally biased region" description="Polar residues" evidence="1">
    <location>
        <begin position="1"/>
        <end position="11"/>
    </location>
</feature>
<feature type="region of interest" description="Disordered" evidence="1">
    <location>
        <begin position="1"/>
        <end position="41"/>
    </location>
</feature>
<dbReference type="AlphaFoldDB" id="A0A2P2LZJ9"/>
<dbReference type="EMBL" id="GGEC01042912">
    <property type="protein sequence ID" value="MBX23396.1"/>
    <property type="molecule type" value="Transcribed_RNA"/>
</dbReference>
<evidence type="ECO:0000313" key="2">
    <source>
        <dbReference type="EMBL" id="MBX23396.1"/>
    </source>
</evidence>
<accession>A0A2P2LZJ9</accession>
<organism evidence="2">
    <name type="scientific">Rhizophora mucronata</name>
    <name type="common">Asiatic mangrove</name>
    <dbReference type="NCBI Taxonomy" id="61149"/>
    <lineage>
        <taxon>Eukaryota</taxon>
        <taxon>Viridiplantae</taxon>
        <taxon>Streptophyta</taxon>
        <taxon>Embryophyta</taxon>
        <taxon>Tracheophyta</taxon>
        <taxon>Spermatophyta</taxon>
        <taxon>Magnoliopsida</taxon>
        <taxon>eudicotyledons</taxon>
        <taxon>Gunneridae</taxon>
        <taxon>Pentapetalae</taxon>
        <taxon>rosids</taxon>
        <taxon>fabids</taxon>
        <taxon>Malpighiales</taxon>
        <taxon>Rhizophoraceae</taxon>
        <taxon>Rhizophora</taxon>
    </lineage>
</organism>